<gene>
    <name evidence="2" type="ORF">CK820_G0011959</name>
</gene>
<comment type="caution">
    <text evidence="2">The sequence shown here is derived from an EMBL/GenBank/DDBJ whole genome shotgun (WGS) entry which is preliminary data.</text>
</comment>
<evidence type="ECO:0000313" key="2">
    <source>
        <dbReference type="EMBL" id="PNI68459.1"/>
    </source>
</evidence>
<evidence type="ECO:0000313" key="3">
    <source>
        <dbReference type="Proteomes" id="UP000236370"/>
    </source>
</evidence>
<sequence length="184" mass="18721">MARGPSASPRRAREGPLGSGHGARGVGGHSPGAALKQRRHGRPTATATWAPLPWPRSCCWRSGCAASRRGPAGPRTPASRSASSSSVWTTSTSSASATRPSPSASWCRVLGPGRGAHLLLHWKRGRRVGLRQQLGLRRGAGGRAGGSTGLRGGAGGAGGSRSTATTGSRCRSVRSPRSAGTRSC</sequence>
<organism evidence="2 3">
    <name type="scientific">Pan troglodytes</name>
    <name type="common">Chimpanzee</name>
    <dbReference type="NCBI Taxonomy" id="9598"/>
    <lineage>
        <taxon>Eukaryota</taxon>
        <taxon>Metazoa</taxon>
        <taxon>Chordata</taxon>
        <taxon>Craniata</taxon>
        <taxon>Vertebrata</taxon>
        <taxon>Euteleostomi</taxon>
        <taxon>Mammalia</taxon>
        <taxon>Eutheria</taxon>
        <taxon>Euarchontoglires</taxon>
        <taxon>Primates</taxon>
        <taxon>Haplorrhini</taxon>
        <taxon>Catarrhini</taxon>
        <taxon>Hominidae</taxon>
        <taxon>Pan</taxon>
    </lineage>
</organism>
<feature type="compositionally biased region" description="Low complexity" evidence="1">
    <location>
        <begin position="160"/>
        <end position="169"/>
    </location>
</feature>
<feature type="region of interest" description="Disordered" evidence="1">
    <location>
        <begin position="138"/>
        <end position="184"/>
    </location>
</feature>
<accession>A0A2J8N9L6</accession>
<dbReference type="EMBL" id="NBAG03000232">
    <property type="protein sequence ID" value="PNI68459.1"/>
    <property type="molecule type" value="Genomic_DNA"/>
</dbReference>
<name>A0A2J8N9L6_PANTR</name>
<proteinExistence type="predicted"/>
<evidence type="ECO:0000256" key="1">
    <source>
        <dbReference type="SAM" id="MobiDB-lite"/>
    </source>
</evidence>
<dbReference type="Proteomes" id="UP000236370">
    <property type="component" value="Unassembled WGS sequence"/>
</dbReference>
<feature type="compositionally biased region" description="Low complexity" evidence="1">
    <location>
        <begin position="71"/>
        <end position="105"/>
    </location>
</feature>
<feature type="compositionally biased region" description="Gly residues" evidence="1">
    <location>
        <begin position="17"/>
        <end position="30"/>
    </location>
</feature>
<protein>
    <submittedName>
        <fullName evidence="2">DPP7 isoform 2</fullName>
    </submittedName>
</protein>
<feature type="region of interest" description="Disordered" evidence="1">
    <location>
        <begin position="1"/>
        <end position="105"/>
    </location>
</feature>
<feature type="compositionally biased region" description="Gly residues" evidence="1">
    <location>
        <begin position="138"/>
        <end position="159"/>
    </location>
</feature>
<dbReference type="AlphaFoldDB" id="A0A2J8N9L6"/>
<reference evidence="2 3" key="1">
    <citation type="submission" date="2017-12" db="EMBL/GenBank/DDBJ databases">
        <title>High-resolution comparative analysis of great ape genomes.</title>
        <authorList>
            <person name="Pollen A."/>
            <person name="Hastie A."/>
            <person name="Hormozdiari F."/>
            <person name="Dougherty M."/>
            <person name="Liu R."/>
            <person name="Chaisson M."/>
            <person name="Hoppe E."/>
            <person name="Hill C."/>
            <person name="Pang A."/>
            <person name="Hillier L."/>
            <person name="Baker C."/>
            <person name="Armstrong J."/>
            <person name="Shendure J."/>
            <person name="Paten B."/>
            <person name="Wilson R."/>
            <person name="Chao H."/>
            <person name="Schneider V."/>
            <person name="Ventura M."/>
            <person name="Kronenberg Z."/>
            <person name="Murali S."/>
            <person name="Gordon D."/>
            <person name="Cantsilieris S."/>
            <person name="Munson K."/>
            <person name="Nelson B."/>
            <person name="Raja A."/>
            <person name="Underwood J."/>
            <person name="Diekhans M."/>
            <person name="Fiddes I."/>
            <person name="Haussler D."/>
            <person name="Eichler E."/>
        </authorList>
    </citation>
    <scope>NUCLEOTIDE SEQUENCE [LARGE SCALE GENOMIC DNA]</scope>
    <source>
        <strain evidence="2">Yerkes chimp pedigree #C0471</strain>
    </source>
</reference>